<dbReference type="EMBL" id="CAKXZS010000030">
    <property type="protein sequence ID" value="CAH2404538.1"/>
    <property type="molecule type" value="Genomic_DNA"/>
</dbReference>
<accession>A0ABM9E5Y5</accession>
<dbReference type="Proteomes" id="UP001152604">
    <property type="component" value="Unassembled WGS sequence"/>
</dbReference>
<evidence type="ECO:0008006" key="3">
    <source>
        <dbReference type="Google" id="ProtNLM"/>
    </source>
</evidence>
<sequence length="135" mass="14351">MAPSISAPAIRSAPVDWVDVPPARTMFKSGPRAIASDQLPSWRRQRSCRSPLAGEMPAGRGGCCSSDLSIDRSHALKLIRAGKAEVEVAILPPSVLPDISPARGEIGCRFGFRQSPAPIQPLCFAALFSSVMRPA</sequence>
<name>A0ABM9E5Y5_9HYPH</name>
<keyword evidence="2" id="KW-1185">Reference proteome</keyword>
<organism evidence="1 2">
    <name type="scientific">Mesorhizobium ventifaucium</name>
    <dbReference type="NCBI Taxonomy" id="666020"/>
    <lineage>
        <taxon>Bacteria</taxon>
        <taxon>Pseudomonadati</taxon>
        <taxon>Pseudomonadota</taxon>
        <taxon>Alphaproteobacteria</taxon>
        <taxon>Hyphomicrobiales</taxon>
        <taxon>Phyllobacteriaceae</taxon>
        <taxon>Mesorhizobium</taxon>
    </lineage>
</organism>
<reference evidence="1" key="1">
    <citation type="submission" date="2022-03" db="EMBL/GenBank/DDBJ databases">
        <authorList>
            <person name="Brunel B."/>
        </authorList>
    </citation>
    <scope>NUCLEOTIDE SEQUENCE</scope>
    <source>
        <strain evidence="1">STM4922sample</strain>
    </source>
</reference>
<proteinExistence type="predicted"/>
<comment type="caution">
    <text evidence="1">The sequence shown here is derived from an EMBL/GenBank/DDBJ whole genome shotgun (WGS) entry which is preliminary data.</text>
</comment>
<evidence type="ECO:0000313" key="1">
    <source>
        <dbReference type="EMBL" id="CAH2404538.1"/>
    </source>
</evidence>
<protein>
    <recommendedName>
        <fullName evidence="3">LysR substrate-binding domain-containing protein</fullName>
    </recommendedName>
</protein>
<gene>
    <name evidence="1" type="ORF">MES4922_360158</name>
</gene>
<evidence type="ECO:0000313" key="2">
    <source>
        <dbReference type="Proteomes" id="UP001152604"/>
    </source>
</evidence>